<dbReference type="RefSeq" id="WP_106060757.1">
    <property type="nucleotide sequence ID" value="NZ_PVXQ01000038.1"/>
</dbReference>
<keyword evidence="7" id="KW-1185">Reference proteome</keyword>
<accession>A0A2T0BAT6</accession>
<name>A0A2T0BAT6_9CLOT</name>
<sequence>MISDLNLYKVFYTVANCKSISAAAEKLFVSQPAVSKSIKVLENNINTILFIRSSKGVSLTPEGELFYLYIKNGFEEFLLGENILEKIKNKEVGYISLGLSTTIGKNYFLPRFEKFVKIYPDFKVNIINKPTLDTIQLVREGSLDLAIVGLDTKATELEFIELSQMHDIFIASAEYLDKLNYSSMEDLFDKGSFMLLESPNVTRHHIDNFFATQGLKITPDIEASNMDFLIECVKIGLGITSVVREFVHKELEEGSLVELPLNINIPPRYIGIIYKNSNYLSIATKTLIDFLLLNKV</sequence>
<proteinExistence type="inferred from homology"/>
<dbReference type="GO" id="GO:0000976">
    <property type="term" value="F:transcription cis-regulatory region binding"/>
    <property type="evidence" value="ECO:0007669"/>
    <property type="project" value="TreeGrafter"/>
</dbReference>
<evidence type="ECO:0000259" key="5">
    <source>
        <dbReference type="PROSITE" id="PS50931"/>
    </source>
</evidence>
<keyword evidence="3" id="KW-0238">DNA-binding</keyword>
<evidence type="ECO:0000256" key="4">
    <source>
        <dbReference type="ARBA" id="ARBA00023163"/>
    </source>
</evidence>
<dbReference type="CDD" id="cd05466">
    <property type="entry name" value="PBP2_LTTR_substrate"/>
    <property type="match status" value="1"/>
</dbReference>
<dbReference type="AlphaFoldDB" id="A0A2T0BAT6"/>
<comment type="similarity">
    <text evidence="1">Belongs to the LysR transcriptional regulatory family.</text>
</comment>
<dbReference type="GO" id="GO:0003700">
    <property type="term" value="F:DNA-binding transcription factor activity"/>
    <property type="evidence" value="ECO:0007669"/>
    <property type="project" value="InterPro"/>
</dbReference>
<feature type="domain" description="HTH lysR-type" evidence="5">
    <location>
        <begin position="1"/>
        <end position="60"/>
    </location>
</feature>
<organism evidence="6 7">
    <name type="scientific">Clostridium vincentii</name>
    <dbReference type="NCBI Taxonomy" id="52704"/>
    <lineage>
        <taxon>Bacteria</taxon>
        <taxon>Bacillati</taxon>
        <taxon>Bacillota</taxon>
        <taxon>Clostridia</taxon>
        <taxon>Eubacteriales</taxon>
        <taxon>Clostridiaceae</taxon>
        <taxon>Clostridium</taxon>
    </lineage>
</organism>
<dbReference type="InterPro" id="IPR005119">
    <property type="entry name" value="LysR_subst-bd"/>
</dbReference>
<evidence type="ECO:0000313" key="7">
    <source>
        <dbReference type="Proteomes" id="UP000239471"/>
    </source>
</evidence>
<evidence type="ECO:0000256" key="1">
    <source>
        <dbReference type="ARBA" id="ARBA00009437"/>
    </source>
</evidence>
<dbReference type="EMBL" id="PVXQ01000038">
    <property type="protein sequence ID" value="PRR81001.1"/>
    <property type="molecule type" value="Genomic_DNA"/>
</dbReference>
<keyword evidence="2" id="KW-0805">Transcription regulation</keyword>
<gene>
    <name evidence="6" type="primary">cysL_1</name>
    <name evidence="6" type="ORF">CLVI_28390</name>
</gene>
<dbReference type="InterPro" id="IPR000847">
    <property type="entry name" value="LysR_HTH_N"/>
</dbReference>
<evidence type="ECO:0000256" key="2">
    <source>
        <dbReference type="ARBA" id="ARBA00023015"/>
    </source>
</evidence>
<dbReference type="InterPro" id="IPR036388">
    <property type="entry name" value="WH-like_DNA-bd_sf"/>
</dbReference>
<dbReference type="PANTHER" id="PTHR30126:SF64">
    <property type="entry name" value="HTH-TYPE TRANSCRIPTIONAL REGULATOR CITR"/>
    <property type="match status" value="1"/>
</dbReference>
<dbReference type="Proteomes" id="UP000239471">
    <property type="component" value="Unassembled WGS sequence"/>
</dbReference>
<dbReference type="Pfam" id="PF00126">
    <property type="entry name" value="HTH_1"/>
    <property type="match status" value="1"/>
</dbReference>
<dbReference type="PROSITE" id="PS50931">
    <property type="entry name" value="HTH_LYSR"/>
    <property type="match status" value="1"/>
</dbReference>
<comment type="caution">
    <text evidence="6">The sequence shown here is derived from an EMBL/GenBank/DDBJ whole genome shotgun (WGS) entry which is preliminary data.</text>
</comment>
<keyword evidence="4" id="KW-0804">Transcription</keyword>
<dbReference type="PRINTS" id="PR00039">
    <property type="entry name" value="HTHLYSR"/>
</dbReference>
<dbReference type="PANTHER" id="PTHR30126">
    <property type="entry name" value="HTH-TYPE TRANSCRIPTIONAL REGULATOR"/>
    <property type="match status" value="1"/>
</dbReference>
<dbReference type="InterPro" id="IPR036390">
    <property type="entry name" value="WH_DNA-bd_sf"/>
</dbReference>
<dbReference type="SUPFAM" id="SSF53850">
    <property type="entry name" value="Periplasmic binding protein-like II"/>
    <property type="match status" value="1"/>
</dbReference>
<reference evidence="6 7" key="1">
    <citation type="submission" date="2018-03" db="EMBL/GenBank/DDBJ databases">
        <title>Genome sequence of Clostridium vincentii DSM 10228.</title>
        <authorList>
            <person name="Poehlein A."/>
            <person name="Daniel R."/>
        </authorList>
    </citation>
    <scope>NUCLEOTIDE SEQUENCE [LARGE SCALE GENOMIC DNA]</scope>
    <source>
        <strain evidence="6 7">DSM 10228</strain>
    </source>
</reference>
<dbReference type="FunFam" id="1.10.10.10:FF:000001">
    <property type="entry name" value="LysR family transcriptional regulator"/>
    <property type="match status" value="1"/>
</dbReference>
<dbReference type="Gene3D" id="1.10.10.10">
    <property type="entry name" value="Winged helix-like DNA-binding domain superfamily/Winged helix DNA-binding domain"/>
    <property type="match status" value="1"/>
</dbReference>
<dbReference type="OrthoDB" id="9778774at2"/>
<protein>
    <submittedName>
        <fullName evidence="6">HTH-type transcriptional regulator CysL</fullName>
    </submittedName>
</protein>
<dbReference type="SUPFAM" id="SSF46785">
    <property type="entry name" value="Winged helix' DNA-binding domain"/>
    <property type="match status" value="1"/>
</dbReference>
<dbReference type="Pfam" id="PF03466">
    <property type="entry name" value="LysR_substrate"/>
    <property type="match status" value="1"/>
</dbReference>
<evidence type="ECO:0000313" key="6">
    <source>
        <dbReference type="EMBL" id="PRR81001.1"/>
    </source>
</evidence>
<dbReference type="Gene3D" id="3.40.190.290">
    <property type="match status" value="1"/>
</dbReference>
<evidence type="ECO:0000256" key="3">
    <source>
        <dbReference type="ARBA" id="ARBA00023125"/>
    </source>
</evidence>